<feature type="compositionally biased region" description="Pro residues" evidence="1">
    <location>
        <begin position="17"/>
        <end position="29"/>
    </location>
</feature>
<dbReference type="AlphaFoldDB" id="A0A7W4IPU8"/>
<sequence length="108" mass="11348">MAAPVASASTQDAGIPPAAPRSPSAPEPPSSGGYLQKDKKVPPSEKLPDWPQLKRDQVSPTPRAPCPTKAGCKVVPLSHEEATKRLKHAPPSGDASQGRQGDVERPRD</sequence>
<evidence type="ECO:0000256" key="1">
    <source>
        <dbReference type="SAM" id="MobiDB-lite"/>
    </source>
</evidence>
<comment type="caution">
    <text evidence="2">The sequence shown here is derived from an EMBL/GenBank/DDBJ whole genome shotgun (WGS) entry which is preliminary data.</text>
</comment>
<gene>
    <name evidence="2" type="ORF">HLH36_00015</name>
</gene>
<keyword evidence="3" id="KW-1185">Reference proteome</keyword>
<name>A0A7W4IPU8_9PROT</name>
<reference evidence="2 3" key="1">
    <citation type="submission" date="2020-04" db="EMBL/GenBank/DDBJ databases">
        <title>Description of novel Gluconacetobacter.</title>
        <authorList>
            <person name="Sombolestani A."/>
        </authorList>
    </citation>
    <scope>NUCLEOTIDE SEQUENCE [LARGE SCALE GENOMIC DNA]</scope>
    <source>
        <strain evidence="2 3">LMG 27801</strain>
    </source>
</reference>
<feature type="compositionally biased region" description="Basic and acidic residues" evidence="1">
    <location>
        <begin position="36"/>
        <end position="57"/>
    </location>
</feature>
<organism evidence="2 3">
    <name type="scientific">Gluconacetobacter aggeris</name>
    <dbReference type="NCBI Taxonomy" id="1286186"/>
    <lineage>
        <taxon>Bacteria</taxon>
        <taxon>Pseudomonadati</taxon>
        <taxon>Pseudomonadota</taxon>
        <taxon>Alphaproteobacteria</taxon>
        <taxon>Acetobacterales</taxon>
        <taxon>Acetobacteraceae</taxon>
        <taxon>Gluconacetobacter</taxon>
    </lineage>
</organism>
<evidence type="ECO:0000313" key="3">
    <source>
        <dbReference type="Proteomes" id="UP000559860"/>
    </source>
</evidence>
<dbReference type="EMBL" id="JABEQD010000001">
    <property type="protein sequence ID" value="MBB2166762.1"/>
    <property type="molecule type" value="Genomic_DNA"/>
</dbReference>
<proteinExistence type="predicted"/>
<feature type="region of interest" description="Disordered" evidence="1">
    <location>
        <begin position="1"/>
        <end position="108"/>
    </location>
</feature>
<dbReference type="RefSeq" id="WP_182984502.1">
    <property type="nucleotide sequence ID" value="NZ_JABEQD010000001.1"/>
</dbReference>
<dbReference type="Proteomes" id="UP000559860">
    <property type="component" value="Unassembled WGS sequence"/>
</dbReference>
<accession>A0A7W4IPU8</accession>
<evidence type="ECO:0000313" key="2">
    <source>
        <dbReference type="EMBL" id="MBB2166762.1"/>
    </source>
</evidence>
<protein>
    <submittedName>
        <fullName evidence="2">Uncharacterized protein</fullName>
    </submittedName>
</protein>